<feature type="compositionally biased region" description="Basic and acidic residues" evidence="1">
    <location>
        <begin position="57"/>
        <end position="73"/>
    </location>
</feature>
<name>A0AAD5MN90_PARTN</name>
<keyword evidence="3" id="KW-1185">Reference proteome</keyword>
<accession>A0AAD5MN90</accession>
<organism evidence="2 3">
    <name type="scientific">Parelaphostrongylus tenuis</name>
    <name type="common">Meningeal worm</name>
    <dbReference type="NCBI Taxonomy" id="148309"/>
    <lineage>
        <taxon>Eukaryota</taxon>
        <taxon>Metazoa</taxon>
        <taxon>Ecdysozoa</taxon>
        <taxon>Nematoda</taxon>
        <taxon>Chromadorea</taxon>
        <taxon>Rhabditida</taxon>
        <taxon>Rhabditina</taxon>
        <taxon>Rhabditomorpha</taxon>
        <taxon>Strongyloidea</taxon>
        <taxon>Metastrongylidae</taxon>
        <taxon>Parelaphostrongylus</taxon>
    </lineage>
</organism>
<proteinExistence type="predicted"/>
<evidence type="ECO:0000313" key="3">
    <source>
        <dbReference type="Proteomes" id="UP001196413"/>
    </source>
</evidence>
<gene>
    <name evidence="2" type="ORF">KIN20_018599</name>
</gene>
<sequence length="73" mass="8505">MELSMSIGIESDRTQRSMFVRIDGVTNDISSTASEWIIVEKQYDEWVITEGPWCQTPRRDEHRGTTRSNITKE</sequence>
<dbReference type="EMBL" id="JAHQIW010003705">
    <property type="protein sequence ID" value="KAJ1359798.1"/>
    <property type="molecule type" value="Genomic_DNA"/>
</dbReference>
<dbReference type="Proteomes" id="UP001196413">
    <property type="component" value="Unassembled WGS sequence"/>
</dbReference>
<evidence type="ECO:0000256" key="1">
    <source>
        <dbReference type="SAM" id="MobiDB-lite"/>
    </source>
</evidence>
<dbReference type="AlphaFoldDB" id="A0AAD5MN90"/>
<reference evidence="2" key="1">
    <citation type="submission" date="2021-06" db="EMBL/GenBank/DDBJ databases">
        <title>Parelaphostrongylus tenuis whole genome reference sequence.</title>
        <authorList>
            <person name="Garwood T.J."/>
            <person name="Larsen P.A."/>
            <person name="Fountain-Jones N.M."/>
            <person name="Garbe J.R."/>
            <person name="Macchietto M.G."/>
            <person name="Kania S.A."/>
            <person name="Gerhold R.W."/>
            <person name="Richards J.E."/>
            <person name="Wolf T.M."/>
        </authorList>
    </citation>
    <scope>NUCLEOTIDE SEQUENCE</scope>
    <source>
        <strain evidence="2">MNPRO001-30</strain>
        <tissue evidence="2">Meninges</tissue>
    </source>
</reference>
<comment type="caution">
    <text evidence="2">The sequence shown here is derived from an EMBL/GenBank/DDBJ whole genome shotgun (WGS) entry which is preliminary data.</text>
</comment>
<protein>
    <submittedName>
        <fullName evidence="2">Uncharacterized protein</fullName>
    </submittedName>
</protein>
<feature type="region of interest" description="Disordered" evidence="1">
    <location>
        <begin position="54"/>
        <end position="73"/>
    </location>
</feature>
<evidence type="ECO:0000313" key="2">
    <source>
        <dbReference type="EMBL" id="KAJ1359798.1"/>
    </source>
</evidence>